<keyword evidence="3" id="KW-1185">Reference proteome</keyword>
<evidence type="ECO:0000313" key="3">
    <source>
        <dbReference type="Proteomes" id="UP000036987"/>
    </source>
</evidence>
<evidence type="ECO:0000256" key="1">
    <source>
        <dbReference type="SAM" id="Phobius"/>
    </source>
</evidence>
<gene>
    <name evidence="2" type="ORF">ZOSMA_201G00230</name>
</gene>
<feature type="transmembrane region" description="Helical" evidence="1">
    <location>
        <begin position="12"/>
        <end position="38"/>
    </location>
</feature>
<evidence type="ECO:0000313" key="2">
    <source>
        <dbReference type="EMBL" id="KMZ69992.1"/>
    </source>
</evidence>
<keyword evidence="1" id="KW-0472">Membrane</keyword>
<name>A0A0K9PP40_ZOSMR</name>
<dbReference type="AlphaFoldDB" id="A0A0K9PP40"/>
<keyword evidence="1" id="KW-0812">Transmembrane</keyword>
<proteinExistence type="predicted"/>
<organism evidence="2 3">
    <name type="scientific">Zostera marina</name>
    <name type="common">Eelgrass</name>
    <dbReference type="NCBI Taxonomy" id="29655"/>
    <lineage>
        <taxon>Eukaryota</taxon>
        <taxon>Viridiplantae</taxon>
        <taxon>Streptophyta</taxon>
        <taxon>Embryophyta</taxon>
        <taxon>Tracheophyta</taxon>
        <taxon>Spermatophyta</taxon>
        <taxon>Magnoliopsida</taxon>
        <taxon>Liliopsida</taxon>
        <taxon>Zosteraceae</taxon>
        <taxon>Zostera</taxon>
    </lineage>
</organism>
<dbReference type="EMBL" id="LFYR01000733">
    <property type="protein sequence ID" value="KMZ69992.1"/>
    <property type="molecule type" value="Genomic_DNA"/>
</dbReference>
<sequence length="55" mass="6280">MMLNCNFSICMILYSLLSSNCFALLGANMFAMFVFLVLKVCNNQNMSIKLFMIIN</sequence>
<accession>A0A0K9PP40</accession>
<comment type="caution">
    <text evidence="2">The sequence shown here is derived from an EMBL/GenBank/DDBJ whole genome shotgun (WGS) entry which is preliminary data.</text>
</comment>
<keyword evidence="1" id="KW-1133">Transmembrane helix</keyword>
<reference evidence="3" key="1">
    <citation type="journal article" date="2016" name="Nature">
        <title>The genome of the seagrass Zostera marina reveals angiosperm adaptation to the sea.</title>
        <authorList>
            <person name="Olsen J.L."/>
            <person name="Rouze P."/>
            <person name="Verhelst B."/>
            <person name="Lin Y.-C."/>
            <person name="Bayer T."/>
            <person name="Collen J."/>
            <person name="Dattolo E."/>
            <person name="De Paoli E."/>
            <person name="Dittami S."/>
            <person name="Maumus F."/>
            <person name="Michel G."/>
            <person name="Kersting A."/>
            <person name="Lauritano C."/>
            <person name="Lohaus R."/>
            <person name="Toepel M."/>
            <person name="Tonon T."/>
            <person name="Vanneste K."/>
            <person name="Amirebrahimi M."/>
            <person name="Brakel J."/>
            <person name="Bostroem C."/>
            <person name="Chovatia M."/>
            <person name="Grimwood J."/>
            <person name="Jenkins J.W."/>
            <person name="Jueterbock A."/>
            <person name="Mraz A."/>
            <person name="Stam W.T."/>
            <person name="Tice H."/>
            <person name="Bornberg-Bauer E."/>
            <person name="Green P.J."/>
            <person name="Pearson G.A."/>
            <person name="Procaccini G."/>
            <person name="Duarte C.M."/>
            <person name="Schmutz J."/>
            <person name="Reusch T.B.H."/>
            <person name="Van de Peer Y."/>
        </authorList>
    </citation>
    <scope>NUCLEOTIDE SEQUENCE [LARGE SCALE GENOMIC DNA]</scope>
    <source>
        <strain evidence="3">cv. Finnish</strain>
    </source>
</reference>
<dbReference type="Proteomes" id="UP000036987">
    <property type="component" value="Unassembled WGS sequence"/>
</dbReference>
<protein>
    <submittedName>
        <fullName evidence="2">Uncharacterized protein</fullName>
    </submittedName>
</protein>